<evidence type="ECO:0000313" key="2">
    <source>
        <dbReference type="EMBL" id="MBW0132271.1"/>
    </source>
</evidence>
<name>A0ABS6UJ71_9PSEU</name>
<dbReference type="InterPro" id="IPR046335">
    <property type="entry name" value="LacI/GalR-like_sensor"/>
</dbReference>
<keyword evidence="3" id="KW-1185">Reference proteome</keyword>
<protein>
    <submittedName>
        <fullName evidence="2">LacI family DNA-binding transcriptional regulator</fullName>
    </submittedName>
</protein>
<dbReference type="PANTHER" id="PTHR30146:SF153">
    <property type="entry name" value="LACTOSE OPERON REPRESSOR"/>
    <property type="match status" value="1"/>
</dbReference>
<dbReference type="CDD" id="cd06267">
    <property type="entry name" value="PBP1_LacI_sugar_binding-like"/>
    <property type="match status" value="1"/>
</dbReference>
<keyword evidence="2" id="KW-0238">DNA-binding</keyword>
<dbReference type="SMART" id="SM00354">
    <property type="entry name" value="HTH_LACI"/>
    <property type="match status" value="1"/>
</dbReference>
<sequence>MSVTLADVARRAGVSPATASRALGGRPHVAPATRMRVRRAADELNFVVSPEASRLAGGARGRVGVVVPHLAQWSCGAALEGLEPVLRGAGVDLLLYGVGDPAARTAFFADLPARRRVDALVVLGTALDEQERARLELMAVPVVAAAGRGGQPGVRVDEHAAARHAVDHLLHLGHRRIGAVAAAGPPDGVLEAFAAAHRDALHDAGLAHDAGLLVRVGRGAPGAAEGAGRLLGLREPPTAVVASSDEVALGVVRTLGRARLRVPDDVSVVGLGDHPLAEAADLTTVCRPAREQGAEAGRMVLEALAGGAVPTVVLPSRLVVRGSTAPPGRTT</sequence>
<accession>A0ABS6UJ71</accession>
<dbReference type="EMBL" id="JADQDF010000001">
    <property type="protein sequence ID" value="MBW0132271.1"/>
    <property type="molecule type" value="Genomic_DNA"/>
</dbReference>
<dbReference type="CDD" id="cd01392">
    <property type="entry name" value="HTH_LacI"/>
    <property type="match status" value="1"/>
</dbReference>
<dbReference type="PANTHER" id="PTHR30146">
    <property type="entry name" value="LACI-RELATED TRANSCRIPTIONAL REPRESSOR"/>
    <property type="match status" value="1"/>
</dbReference>
<dbReference type="GO" id="GO:0003677">
    <property type="term" value="F:DNA binding"/>
    <property type="evidence" value="ECO:0007669"/>
    <property type="project" value="UniProtKB-KW"/>
</dbReference>
<reference evidence="2 3" key="1">
    <citation type="submission" date="2020-11" db="EMBL/GenBank/DDBJ databases">
        <title>Pseudonocardia abyssalis sp. nov. and Pseudonocardia oceani sp. nov., description and phylogenomic analysis of two novel actinomycetes isolated from the deep Southern Ocean.</title>
        <authorList>
            <person name="Parra J."/>
        </authorList>
    </citation>
    <scope>NUCLEOTIDE SEQUENCE [LARGE SCALE GENOMIC DNA]</scope>
    <source>
        <strain evidence="3">KRD185</strain>
    </source>
</reference>
<evidence type="ECO:0000259" key="1">
    <source>
        <dbReference type="PROSITE" id="PS50932"/>
    </source>
</evidence>
<dbReference type="Proteomes" id="UP000694300">
    <property type="component" value="Unassembled WGS sequence"/>
</dbReference>
<dbReference type="InterPro" id="IPR000843">
    <property type="entry name" value="HTH_LacI"/>
</dbReference>
<dbReference type="PROSITE" id="PS50932">
    <property type="entry name" value="HTH_LACI_2"/>
    <property type="match status" value="1"/>
</dbReference>
<gene>
    <name evidence="2" type="ORF">I4I82_32000</name>
</gene>
<comment type="caution">
    <text evidence="2">The sequence shown here is derived from an EMBL/GenBank/DDBJ whole genome shotgun (WGS) entry which is preliminary data.</text>
</comment>
<proteinExistence type="predicted"/>
<dbReference type="Pfam" id="PF00356">
    <property type="entry name" value="LacI"/>
    <property type="match status" value="1"/>
</dbReference>
<dbReference type="RefSeq" id="WP_218594272.1">
    <property type="nucleotide sequence ID" value="NZ_JADQDE010000446.1"/>
</dbReference>
<evidence type="ECO:0000313" key="3">
    <source>
        <dbReference type="Proteomes" id="UP000694300"/>
    </source>
</evidence>
<organism evidence="2 3">
    <name type="scientific">Pseudonocardia oceani</name>
    <dbReference type="NCBI Taxonomy" id="2792013"/>
    <lineage>
        <taxon>Bacteria</taxon>
        <taxon>Bacillati</taxon>
        <taxon>Actinomycetota</taxon>
        <taxon>Actinomycetes</taxon>
        <taxon>Pseudonocardiales</taxon>
        <taxon>Pseudonocardiaceae</taxon>
        <taxon>Pseudonocardia</taxon>
    </lineage>
</organism>
<dbReference type="Pfam" id="PF13377">
    <property type="entry name" value="Peripla_BP_3"/>
    <property type="match status" value="1"/>
</dbReference>
<feature type="domain" description="HTH lacI-type" evidence="1">
    <location>
        <begin position="3"/>
        <end position="57"/>
    </location>
</feature>
<dbReference type="PROSITE" id="PS00356">
    <property type="entry name" value="HTH_LACI_1"/>
    <property type="match status" value="1"/>
</dbReference>